<keyword evidence="1" id="KW-0614">Plasmid</keyword>
<organism evidence="1 2">
    <name type="scientific">Acaryochloris marina (strain MBIC 11017)</name>
    <dbReference type="NCBI Taxonomy" id="329726"/>
    <lineage>
        <taxon>Bacteria</taxon>
        <taxon>Bacillati</taxon>
        <taxon>Cyanobacteriota</taxon>
        <taxon>Cyanophyceae</taxon>
        <taxon>Acaryochloridales</taxon>
        <taxon>Acaryochloridaceae</taxon>
        <taxon>Acaryochloris</taxon>
    </lineage>
</organism>
<sequence length="44" mass="5056">MSMFLAFKKIGTGAIHRLLHLFPEMTFASFYVRGHKGSLEHGYQ</sequence>
<protein>
    <submittedName>
        <fullName evidence="1">Uncharacterized protein</fullName>
    </submittedName>
</protein>
<dbReference type="KEGG" id="amr:AM1_E0120"/>
<name>A8ZPF3_ACAM1</name>
<evidence type="ECO:0000313" key="2">
    <source>
        <dbReference type="Proteomes" id="UP000000268"/>
    </source>
</evidence>
<dbReference type="EMBL" id="CP000842">
    <property type="protein sequence ID" value="ABW32889.1"/>
    <property type="molecule type" value="Genomic_DNA"/>
</dbReference>
<reference evidence="1 2" key="1">
    <citation type="journal article" date="2008" name="Proc. Natl. Acad. Sci. U.S.A.">
        <title>Niche adaptation and genome expansion in the chlorophyll d-producing cyanobacterium Acaryochloris marina.</title>
        <authorList>
            <person name="Swingley W.D."/>
            <person name="Chen M."/>
            <person name="Cheung P.C."/>
            <person name="Conrad A.L."/>
            <person name="Dejesa L.C."/>
            <person name="Hao J."/>
            <person name="Honchak B.M."/>
            <person name="Karbach L.E."/>
            <person name="Kurdoglu A."/>
            <person name="Lahiri S."/>
            <person name="Mastrian S.D."/>
            <person name="Miyashita H."/>
            <person name="Page L."/>
            <person name="Ramakrishna P."/>
            <person name="Satoh S."/>
            <person name="Sattley W.M."/>
            <person name="Shimada Y."/>
            <person name="Taylor H.L."/>
            <person name="Tomo T."/>
            <person name="Tsuchiya T."/>
            <person name="Wang Z.T."/>
            <person name="Raymond J."/>
            <person name="Mimuro M."/>
            <person name="Blankenship R.E."/>
            <person name="Touchman J.W."/>
        </authorList>
    </citation>
    <scope>NUCLEOTIDE SEQUENCE [LARGE SCALE GENOMIC DNA]</scope>
    <source>
        <strain evidence="2">MBIC 11017</strain>
        <plasmid evidence="2">Plasmid pREB5</plasmid>
    </source>
</reference>
<dbReference type="HOGENOM" id="CLU_3211007_0_0_3"/>
<dbReference type="AlphaFoldDB" id="A8ZPF3"/>
<keyword evidence="2" id="KW-1185">Reference proteome</keyword>
<evidence type="ECO:0000313" key="1">
    <source>
        <dbReference type="EMBL" id="ABW32889.1"/>
    </source>
</evidence>
<proteinExistence type="predicted"/>
<geneLocation type="plasmid" evidence="1 2">
    <name>pREB5</name>
</geneLocation>
<accession>A8ZPF3</accession>
<dbReference type="Proteomes" id="UP000000268">
    <property type="component" value="Plasmid pREB5"/>
</dbReference>
<gene>
    <name evidence="1" type="ordered locus">AM1_E0120</name>
</gene>